<dbReference type="AlphaFoldDB" id="A0A9X2LKC0"/>
<reference evidence="1" key="1">
    <citation type="submission" date="2022-06" db="EMBL/GenBank/DDBJ databases">
        <title>WGS of actinobacteria.</title>
        <authorList>
            <person name="Thawai C."/>
        </authorList>
    </citation>
    <scope>NUCLEOTIDE SEQUENCE</scope>
    <source>
        <strain evidence="1">AA8</strain>
    </source>
</reference>
<comment type="caution">
    <text evidence="1">The sequence shown here is derived from an EMBL/GenBank/DDBJ whole genome shotgun (WGS) entry which is preliminary data.</text>
</comment>
<sequence length="253" mass="27521">MANAIEDADVEIKLIIPGEAAEATCRLLGLEDDEGKRLTVYFWDKPSENGDDIRLPLSEAGAIIRLRKAVKGDEDDLTAKLRPCDVDALPEGWRANRDGKDWEFKIEQDWTGDTRVWAASLKVDGAFERPVAHAHGGGSSQGPRLTGDQRVLLASAGAGDDELEGLVALGPIEAVKWKPARRDLVHPLTAELWNAGNGLRFLELSLRARPADAPAAQNLLEHALLERGVQPPSQQVSKTRTVLTALARAHLGR</sequence>
<name>A0A9X2LKC0_9ACTN</name>
<accession>A0A9X2LKC0</accession>
<evidence type="ECO:0000313" key="2">
    <source>
        <dbReference type="Proteomes" id="UP001142374"/>
    </source>
</evidence>
<keyword evidence="2" id="KW-1185">Reference proteome</keyword>
<proteinExistence type="predicted"/>
<protein>
    <recommendedName>
        <fullName evidence="3">CYTH domain-containing protein</fullName>
    </recommendedName>
</protein>
<dbReference type="RefSeq" id="WP_168096605.1">
    <property type="nucleotide sequence ID" value="NZ_JAATER010000723.1"/>
</dbReference>
<evidence type="ECO:0008006" key="3">
    <source>
        <dbReference type="Google" id="ProtNLM"/>
    </source>
</evidence>
<dbReference type="Proteomes" id="UP001142374">
    <property type="component" value="Unassembled WGS sequence"/>
</dbReference>
<dbReference type="EMBL" id="JANIID010000025">
    <property type="protein sequence ID" value="MCQ8772879.1"/>
    <property type="molecule type" value="Genomic_DNA"/>
</dbReference>
<evidence type="ECO:0000313" key="1">
    <source>
        <dbReference type="EMBL" id="MCQ8772879.1"/>
    </source>
</evidence>
<organism evidence="1 2">
    <name type="scientific">Streptomyces telluris</name>
    <dbReference type="NCBI Taxonomy" id="2720021"/>
    <lineage>
        <taxon>Bacteria</taxon>
        <taxon>Bacillati</taxon>
        <taxon>Actinomycetota</taxon>
        <taxon>Actinomycetes</taxon>
        <taxon>Kitasatosporales</taxon>
        <taxon>Streptomycetaceae</taxon>
        <taxon>Streptomyces</taxon>
    </lineage>
</organism>
<gene>
    <name evidence="1" type="ORF">NQU55_24360</name>
</gene>